<keyword evidence="5 7" id="KW-0975">Bacterial flagellum</keyword>
<dbReference type="RefSeq" id="WP_074866288.1">
    <property type="nucleotide sequence ID" value="NZ_FOAS01000005.1"/>
</dbReference>
<dbReference type="Proteomes" id="UP000185766">
    <property type="component" value="Unassembled WGS sequence"/>
</dbReference>
<evidence type="ECO:0000256" key="4">
    <source>
        <dbReference type="ARBA" id="ARBA00023136"/>
    </source>
</evidence>
<feature type="signal peptide" evidence="8">
    <location>
        <begin position="1"/>
        <end position="16"/>
    </location>
</feature>
<name>A0A1H7JX99_9GAMM</name>
<dbReference type="InterPro" id="IPR022781">
    <property type="entry name" value="Flagellar_biosynth_FliO"/>
</dbReference>
<keyword evidence="3 7" id="KW-1133">Transmembrane helix</keyword>
<dbReference type="STRING" id="1429083.GCA_001885685_01354"/>
<evidence type="ECO:0000256" key="7">
    <source>
        <dbReference type="RuleBase" id="RU362064"/>
    </source>
</evidence>
<protein>
    <recommendedName>
        <fullName evidence="7">Flagellar protein</fullName>
    </recommendedName>
</protein>
<dbReference type="GO" id="GO:0005886">
    <property type="term" value="C:plasma membrane"/>
    <property type="evidence" value="ECO:0007669"/>
    <property type="project" value="UniProtKB-SubCell"/>
</dbReference>
<comment type="subcellular location">
    <subcellularLocation>
        <location evidence="7">Cell membrane</location>
    </subcellularLocation>
    <subcellularLocation>
        <location evidence="7">Bacterial flagellum basal body</location>
    </subcellularLocation>
</comment>
<dbReference type="Pfam" id="PF04347">
    <property type="entry name" value="FliO"/>
    <property type="match status" value="1"/>
</dbReference>
<evidence type="ECO:0000256" key="3">
    <source>
        <dbReference type="ARBA" id="ARBA00022989"/>
    </source>
</evidence>
<dbReference type="InterPro" id="IPR052205">
    <property type="entry name" value="FliO/MopB"/>
</dbReference>
<dbReference type="NCBIfam" id="TIGR03500">
    <property type="entry name" value="FliO_TIGR"/>
    <property type="match status" value="1"/>
</dbReference>
<dbReference type="PANTHER" id="PTHR38766">
    <property type="entry name" value="FLAGELLAR PROTEIN FLIO"/>
    <property type="match status" value="1"/>
</dbReference>
<gene>
    <name evidence="9" type="ORF">SAMN05216214_10573</name>
</gene>
<reference evidence="9 10" key="1">
    <citation type="submission" date="2016-10" db="EMBL/GenBank/DDBJ databases">
        <authorList>
            <person name="de Groot N.N."/>
        </authorList>
    </citation>
    <scope>NUCLEOTIDE SEQUENCE [LARGE SCALE GENOMIC DNA]</scope>
    <source>
        <strain evidence="9 10">JCM 19513</strain>
    </source>
</reference>
<dbReference type="PANTHER" id="PTHR38766:SF1">
    <property type="entry name" value="FLAGELLAR PROTEIN FLIO"/>
    <property type="match status" value="1"/>
</dbReference>
<sequence length="134" mass="14586">MRAAWLLWLAPQAALAAEDSAPSLAWGSKLIELSVALLAVIALVFVMAWLMRRVQQVGPAGKGALKVLAALPLGPRERLLLVQVGQQQLLLGVAPGRITTLLELREPIPVNSQQAQTPEFAQRLLEMINKDKRP</sequence>
<feature type="chain" id="PRO_5010354200" description="Flagellar protein" evidence="8">
    <location>
        <begin position="17"/>
        <end position="134"/>
    </location>
</feature>
<comment type="similarity">
    <text evidence="6 7">Belongs to the FliO/MopB family.</text>
</comment>
<keyword evidence="8" id="KW-0732">Signal</keyword>
<evidence type="ECO:0000313" key="9">
    <source>
        <dbReference type="EMBL" id="SEK79004.1"/>
    </source>
</evidence>
<evidence type="ECO:0000256" key="2">
    <source>
        <dbReference type="ARBA" id="ARBA00022692"/>
    </source>
</evidence>
<evidence type="ECO:0000256" key="8">
    <source>
        <dbReference type="SAM" id="SignalP"/>
    </source>
</evidence>
<dbReference type="GO" id="GO:0009425">
    <property type="term" value="C:bacterial-type flagellum basal body"/>
    <property type="evidence" value="ECO:0007669"/>
    <property type="project" value="UniProtKB-SubCell"/>
</dbReference>
<keyword evidence="9" id="KW-0969">Cilium</keyword>
<accession>A0A1H7JX99</accession>
<keyword evidence="10" id="KW-1185">Reference proteome</keyword>
<feature type="transmembrane region" description="Helical" evidence="7">
    <location>
        <begin position="26"/>
        <end position="50"/>
    </location>
</feature>
<dbReference type="AlphaFoldDB" id="A0A1H7JX99"/>
<dbReference type="EMBL" id="FOAS01000005">
    <property type="protein sequence ID" value="SEK79004.1"/>
    <property type="molecule type" value="Genomic_DNA"/>
</dbReference>
<keyword evidence="1 7" id="KW-1003">Cell membrane</keyword>
<organism evidence="9 10">
    <name type="scientific">Atopomonas hussainii</name>
    <dbReference type="NCBI Taxonomy" id="1429083"/>
    <lineage>
        <taxon>Bacteria</taxon>
        <taxon>Pseudomonadati</taxon>
        <taxon>Pseudomonadota</taxon>
        <taxon>Gammaproteobacteria</taxon>
        <taxon>Pseudomonadales</taxon>
        <taxon>Pseudomonadaceae</taxon>
        <taxon>Atopomonas</taxon>
    </lineage>
</organism>
<keyword evidence="9" id="KW-0282">Flagellum</keyword>
<keyword evidence="9" id="KW-0966">Cell projection</keyword>
<evidence type="ECO:0000256" key="6">
    <source>
        <dbReference type="ARBA" id="ARBA00037937"/>
    </source>
</evidence>
<evidence type="ECO:0000256" key="5">
    <source>
        <dbReference type="ARBA" id="ARBA00023143"/>
    </source>
</evidence>
<evidence type="ECO:0000313" key="10">
    <source>
        <dbReference type="Proteomes" id="UP000185766"/>
    </source>
</evidence>
<evidence type="ECO:0000256" key="1">
    <source>
        <dbReference type="ARBA" id="ARBA00022475"/>
    </source>
</evidence>
<proteinExistence type="inferred from homology"/>
<keyword evidence="2 7" id="KW-0812">Transmembrane</keyword>
<dbReference type="GO" id="GO:0044781">
    <property type="term" value="P:bacterial-type flagellum organization"/>
    <property type="evidence" value="ECO:0007669"/>
    <property type="project" value="UniProtKB-UniRule"/>
</dbReference>
<keyword evidence="4 7" id="KW-0472">Membrane</keyword>